<dbReference type="InterPro" id="IPR029033">
    <property type="entry name" value="His_PPase_superfam"/>
</dbReference>
<keyword evidence="1" id="KW-0378">Hydrolase</keyword>
<dbReference type="GO" id="GO:0005829">
    <property type="term" value="C:cytosol"/>
    <property type="evidence" value="ECO:0007669"/>
    <property type="project" value="TreeGrafter"/>
</dbReference>
<evidence type="ECO:0000256" key="3">
    <source>
        <dbReference type="PIRSR" id="PIRSR613078-2"/>
    </source>
</evidence>
<evidence type="ECO:0000256" key="1">
    <source>
        <dbReference type="ARBA" id="ARBA00022801"/>
    </source>
</evidence>
<comment type="caution">
    <text evidence="4">The sequence shown here is derived from an EMBL/GenBank/DDBJ whole genome shotgun (WGS) entry which is preliminary data.</text>
</comment>
<dbReference type="Proteomes" id="UP001155280">
    <property type="component" value="Unassembled WGS sequence"/>
</dbReference>
<reference evidence="4" key="1">
    <citation type="submission" date="2022-07" db="EMBL/GenBank/DDBJ databases">
        <title>Gramela sediminis sp. nov., isolated from deep-sea sediment of the Indian Ocean.</title>
        <authorList>
            <person name="Shi H."/>
        </authorList>
    </citation>
    <scope>NUCLEOTIDE SEQUENCE</scope>
    <source>
        <strain evidence="4">GC03-9</strain>
    </source>
</reference>
<dbReference type="PROSITE" id="PS51257">
    <property type="entry name" value="PROKAR_LIPOPROTEIN"/>
    <property type="match status" value="1"/>
</dbReference>
<dbReference type="SUPFAM" id="SSF53254">
    <property type="entry name" value="Phosphoglycerate mutase-like"/>
    <property type="match status" value="1"/>
</dbReference>
<dbReference type="AlphaFoldDB" id="A0A9X2KZG9"/>
<evidence type="ECO:0000256" key="2">
    <source>
        <dbReference type="PIRSR" id="PIRSR613078-1"/>
    </source>
</evidence>
<dbReference type="Pfam" id="PF00300">
    <property type="entry name" value="His_Phos_1"/>
    <property type="match status" value="1"/>
</dbReference>
<accession>A0A9X2KZG9</accession>
<feature type="binding site" evidence="3">
    <location>
        <position position="83"/>
    </location>
    <ligand>
        <name>substrate</name>
    </ligand>
</feature>
<sequence>MKPILLLLPFIILLTSCSEEKKNDMQETPITTYYLIRHAEKDRTDSTNRDPELTEAGRKRAESWATILKDVDFDIVYSTDYNRTKQTAQPLAEKNKLETIIYDPEKYYNEEFQDKTSGKKVLIVGHSNTTPQFVNAILGEKKYENLDDSENGGLFIVHVLPDGTKTSEVLYFNNY</sequence>
<gene>
    <name evidence="4" type="ORF">MKO06_14245</name>
</gene>
<organism evidence="4 5">
    <name type="scientific">Christiangramia oceanisediminis</name>
    <dbReference type="NCBI Taxonomy" id="2920386"/>
    <lineage>
        <taxon>Bacteria</taxon>
        <taxon>Pseudomonadati</taxon>
        <taxon>Bacteroidota</taxon>
        <taxon>Flavobacteriia</taxon>
        <taxon>Flavobacteriales</taxon>
        <taxon>Flavobacteriaceae</taxon>
        <taxon>Christiangramia</taxon>
    </lineage>
</organism>
<dbReference type="GO" id="GO:0043456">
    <property type="term" value="P:regulation of pentose-phosphate shunt"/>
    <property type="evidence" value="ECO:0007669"/>
    <property type="project" value="TreeGrafter"/>
</dbReference>
<evidence type="ECO:0000313" key="4">
    <source>
        <dbReference type="EMBL" id="MCP9201074.1"/>
    </source>
</evidence>
<dbReference type="RefSeq" id="WP_241552739.1">
    <property type="nucleotide sequence ID" value="NZ_JANCNS010000003.1"/>
</dbReference>
<keyword evidence="5" id="KW-1185">Reference proteome</keyword>
<dbReference type="CDD" id="cd07067">
    <property type="entry name" value="HP_PGM_like"/>
    <property type="match status" value="1"/>
</dbReference>
<dbReference type="EMBL" id="JANCNS010000003">
    <property type="protein sequence ID" value="MCP9201074.1"/>
    <property type="molecule type" value="Genomic_DNA"/>
</dbReference>
<dbReference type="PANTHER" id="PTHR46517:SF1">
    <property type="entry name" value="FRUCTOSE-2,6-BISPHOSPHATASE TIGAR"/>
    <property type="match status" value="1"/>
</dbReference>
<protein>
    <submittedName>
        <fullName evidence="4">Histidine phosphatase family protein</fullName>
    </submittedName>
</protein>
<dbReference type="Gene3D" id="3.40.50.1240">
    <property type="entry name" value="Phosphoglycerate mutase-like"/>
    <property type="match status" value="1"/>
</dbReference>
<dbReference type="GO" id="GO:0004331">
    <property type="term" value="F:fructose-2,6-bisphosphate 2-phosphatase activity"/>
    <property type="evidence" value="ECO:0007669"/>
    <property type="project" value="TreeGrafter"/>
</dbReference>
<name>A0A9X2KZG9_9FLAO</name>
<evidence type="ECO:0000313" key="5">
    <source>
        <dbReference type="Proteomes" id="UP001155280"/>
    </source>
</evidence>
<proteinExistence type="predicted"/>
<dbReference type="PANTHER" id="PTHR46517">
    <property type="entry name" value="FRUCTOSE-2,6-BISPHOSPHATASE TIGAR"/>
    <property type="match status" value="1"/>
</dbReference>
<dbReference type="GO" id="GO:0045820">
    <property type="term" value="P:negative regulation of glycolytic process"/>
    <property type="evidence" value="ECO:0007669"/>
    <property type="project" value="TreeGrafter"/>
</dbReference>
<dbReference type="InterPro" id="IPR051695">
    <property type="entry name" value="Phosphoglycerate_Mutase"/>
</dbReference>
<dbReference type="InterPro" id="IPR013078">
    <property type="entry name" value="His_Pase_superF_clade-1"/>
</dbReference>
<feature type="active site" description="Proton donor/acceptor" evidence="2">
    <location>
        <position position="110"/>
    </location>
</feature>
<feature type="active site" description="Tele-phosphohistidine intermediate" evidence="2">
    <location>
        <position position="38"/>
    </location>
</feature>